<dbReference type="eggNOG" id="COG0797">
    <property type="taxonomic scope" value="Bacteria"/>
</dbReference>
<dbReference type="Gene3D" id="2.40.40.10">
    <property type="entry name" value="RlpA-like domain"/>
    <property type="match status" value="1"/>
</dbReference>
<dbReference type="RefSeq" id="WP_011736185.1">
    <property type="nucleotide sequence ID" value="NC_008609.1"/>
</dbReference>
<comment type="similarity">
    <text evidence="4 5">Belongs to the RlpA family.</text>
</comment>
<keyword evidence="4" id="KW-0472">Membrane</keyword>
<dbReference type="EMBL" id="CP000482">
    <property type="protein sequence ID" value="ABK99929.1"/>
    <property type="molecule type" value="Genomic_DNA"/>
</dbReference>
<evidence type="ECO:0000313" key="8">
    <source>
        <dbReference type="EMBL" id="ABK99929.1"/>
    </source>
</evidence>
<sequence>MDTPRHPRLRLAGALTCLLIPLLAACAGRQRTEQAPSPPYKRGERPYSINGIRYEPLASHKGFQQEGTASSYGADFHGRATSSGEPFDMNAMTAAHKTLPLGVYVRVRHKRSNREVEVRINDRGPFVGDRIIDLSEAAAEKLGMLREGLAPVRVTALGYRSLDRNGAPTYRDPESYDRGDFTLQVGAFRSRDNADRLARELRRDFSEADVREGLVSGTRFFRVRVGRYASLKTALASQQQHRGRRFPGCFVVARD</sequence>
<feature type="chain" id="PRO_5009990589" description="Probable endolytic peptidoglycan transglycosylase RlpA" evidence="6">
    <location>
        <begin position="27"/>
        <end position="255"/>
    </location>
</feature>
<dbReference type="PROSITE" id="PS51257">
    <property type="entry name" value="PROKAR_LIPOPROTEIN"/>
    <property type="match status" value="1"/>
</dbReference>
<dbReference type="GO" id="GO:0071555">
    <property type="term" value="P:cell wall organization"/>
    <property type="evidence" value="ECO:0007669"/>
    <property type="project" value="UniProtKB-KW"/>
</dbReference>
<evidence type="ECO:0000259" key="7">
    <source>
        <dbReference type="PROSITE" id="PS51724"/>
    </source>
</evidence>
<dbReference type="Pfam" id="PF03330">
    <property type="entry name" value="DPBB_1"/>
    <property type="match status" value="1"/>
</dbReference>
<dbReference type="STRING" id="338966.Ppro_2322"/>
<evidence type="ECO:0000256" key="4">
    <source>
        <dbReference type="HAMAP-Rule" id="MF_02071"/>
    </source>
</evidence>
<dbReference type="Proteomes" id="UP000006732">
    <property type="component" value="Chromosome"/>
</dbReference>
<dbReference type="InterPro" id="IPR036680">
    <property type="entry name" value="SPOR-like_sf"/>
</dbReference>
<dbReference type="OrthoDB" id="9779128at2"/>
<dbReference type="InterPro" id="IPR034718">
    <property type="entry name" value="RlpA"/>
</dbReference>
<dbReference type="InterPro" id="IPR036908">
    <property type="entry name" value="RlpA-like_sf"/>
</dbReference>
<dbReference type="InterPro" id="IPR007730">
    <property type="entry name" value="SPOR-like_dom"/>
</dbReference>
<dbReference type="InterPro" id="IPR012997">
    <property type="entry name" value="RplA"/>
</dbReference>
<dbReference type="NCBIfam" id="TIGR00413">
    <property type="entry name" value="rlpA"/>
    <property type="match status" value="1"/>
</dbReference>
<proteinExistence type="inferred from homology"/>
<dbReference type="HAMAP" id="MF_02071">
    <property type="entry name" value="RlpA"/>
    <property type="match status" value="1"/>
</dbReference>
<dbReference type="GO" id="GO:0000270">
    <property type="term" value="P:peptidoglycan metabolic process"/>
    <property type="evidence" value="ECO:0007669"/>
    <property type="project" value="UniProtKB-UniRule"/>
</dbReference>
<dbReference type="GO" id="GO:0005886">
    <property type="term" value="C:plasma membrane"/>
    <property type="evidence" value="ECO:0007669"/>
    <property type="project" value="UniProtKB-SubCell"/>
</dbReference>
<accession>A1ARF9</accession>
<gene>
    <name evidence="4" type="primary">rlpA</name>
    <name evidence="8" type="ordered locus">Ppro_2322</name>
</gene>
<protein>
    <recommendedName>
        <fullName evidence="4">Probable endolytic peptidoglycan transglycosylase RlpA</fullName>
        <ecNumber evidence="4">4.2.2.-</ecNumber>
    </recommendedName>
</protein>
<dbReference type="PANTHER" id="PTHR34183:SF1">
    <property type="entry name" value="ENDOLYTIC PEPTIDOGLYCAN TRANSGLYCOSYLASE RLPA"/>
    <property type="match status" value="1"/>
</dbReference>
<evidence type="ECO:0000256" key="1">
    <source>
        <dbReference type="ARBA" id="ARBA00022729"/>
    </source>
</evidence>
<keyword evidence="4" id="KW-1003">Cell membrane</keyword>
<keyword evidence="4 8" id="KW-0449">Lipoprotein</keyword>
<dbReference type="GO" id="GO:0042834">
    <property type="term" value="F:peptidoglycan binding"/>
    <property type="evidence" value="ECO:0007669"/>
    <property type="project" value="InterPro"/>
</dbReference>
<dbReference type="SUPFAM" id="SSF110997">
    <property type="entry name" value="Sporulation related repeat"/>
    <property type="match status" value="1"/>
</dbReference>
<dbReference type="InterPro" id="IPR009009">
    <property type="entry name" value="RlpA-like_DPBB"/>
</dbReference>
<comment type="subcellular location">
    <subcellularLocation>
        <location evidence="4">Cell membrane</location>
        <topology evidence="4">Lipid-anchor</topology>
    </subcellularLocation>
</comment>
<dbReference type="PANTHER" id="PTHR34183">
    <property type="entry name" value="ENDOLYTIC PEPTIDOGLYCAN TRANSGLYCOSYLASE RLPA"/>
    <property type="match status" value="1"/>
</dbReference>
<dbReference type="EC" id="4.2.2.-" evidence="4"/>
<reference evidence="8 9" key="1">
    <citation type="submission" date="2006-10" db="EMBL/GenBank/DDBJ databases">
        <title>Complete sequence of chromosome of Pelobacter propionicus DSM 2379.</title>
        <authorList>
            <consortium name="US DOE Joint Genome Institute"/>
            <person name="Copeland A."/>
            <person name="Lucas S."/>
            <person name="Lapidus A."/>
            <person name="Barry K."/>
            <person name="Detter J.C."/>
            <person name="Glavina del Rio T."/>
            <person name="Hammon N."/>
            <person name="Israni S."/>
            <person name="Dalin E."/>
            <person name="Tice H."/>
            <person name="Pitluck S."/>
            <person name="Saunders E."/>
            <person name="Brettin T."/>
            <person name="Bruce D."/>
            <person name="Han C."/>
            <person name="Tapia R."/>
            <person name="Schmutz J."/>
            <person name="Larimer F."/>
            <person name="Land M."/>
            <person name="Hauser L."/>
            <person name="Kyrpides N."/>
            <person name="Kim E."/>
            <person name="Lovley D."/>
            <person name="Richardson P."/>
        </authorList>
    </citation>
    <scope>NUCLEOTIDE SEQUENCE [LARGE SCALE GENOMIC DNA]</scope>
    <source>
        <strain evidence="9">DSM 2379 / NBRC 103807 / OttBd1</strain>
    </source>
</reference>
<keyword evidence="4" id="KW-0564">Palmitate</keyword>
<evidence type="ECO:0000256" key="3">
    <source>
        <dbReference type="ARBA" id="ARBA00023316"/>
    </source>
</evidence>
<dbReference type="SUPFAM" id="SSF50685">
    <property type="entry name" value="Barwin-like endoglucanases"/>
    <property type="match status" value="1"/>
</dbReference>
<dbReference type="KEGG" id="ppd:Ppro_2322"/>
<name>A1ARF9_PELPD</name>
<evidence type="ECO:0000313" key="9">
    <source>
        <dbReference type="Proteomes" id="UP000006732"/>
    </source>
</evidence>
<keyword evidence="2 4" id="KW-0456">Lyase</keyword>
<dbReference type="HOGENOM" id="CLU_042923_3_4_7"/>
<evidence type="ECO:0000256" key="2">
    <source>
        <dbReference type="ARBA" id="ARBA00023239"/>
    </source>
</evidence>
<keyword evidence="1 6" id="KW-0732">Signal</keyword>
<keyword evidence="3 4" id="KW-0961">Cell wall biogenesis/degradation</keyword>
<keyword evidence="9" id="KW-1185">Reference proteome</keyword>
<comment type="function">
    <text evidence="4">Lytic transglycosylase with a strong preference for naked glycan strands that lack stem peptides.</text>
</comment>
<feature type="domain" description="SPOR" evidence="7">
    <location>
        <begin position="175"/>
        <end position="254"/>
    </location>
</feature>
<dbReference type="GO" id="GO:0008932">
    <property type="term" value="F:lytic endotransglycosylase activity"/>
    <property type="evidence" value="ECO:0007669"/>
    <property type="project" value="UniProtKB-UniRule"/>
</dbReference>
<dbReference type="AlphaFoldDB" id="A1ARF9"/>
<feature type="signal peptide" evidence="6">
    <location>
        <begin position="1"/>
        <end position="26"/>
    </location>
</feature>
<dbReference type="Pfam" id="PF05036">
    <property type="entry name" value="SPOR"/>
    <property type="match status" value="1"/>
</dbReference>
<dbReference type="Gene3D" id="3.30.70.1070">
    <property type="entry name" value="Sporulation related repeat"/>
    <property type="match status" value="1"/>
</dbReference>
<organism evidence="8 9">
    <name type="scientific">Pelobacter propionicus (strain DSM 2379 / NBRC 103807 / OttBd1)</name>
    <dbReference type="NCBI Taxonomy" id="338966"/>
    <lineage>
        <taxon>Bacteria</taxon>
        <taxon>Pseudomonadati</taxon>
        <taxon>Thermodesulfobacteriota</taxon>
        <taxon>Desulfuromonadia</taxon>
        <taxon>Desulfuromonadales</taxon>
        <taxon>Desulfuromonadaceae</taxon>
        <taxon>Pelobacter</taxon>
    </lineage>
</organism>
<dbReference type="CDD" id="cd22268">
    <property type="entry name" value="DPBB_RlpA-like"/>
    <property type="match status" value="1"/>
</dbReference>
<dbReference type="PROSITE" id="PS51724">
    <property type="entry name" value="SPOR"/>
    <property type="match status" value="1"/>
</dbReference>
<evidence type="ECO:0000256" key="5">
    <source>
        <dbReference type="RuleBase" id="RU003495"/>
    </source>
</evidence>
<dbReference type="eggNOG" id="COG3087">
    <property type="taxonomic scope" value="Bacteria"/>
</dbReference>
<evidence type="ECO:0000256" key="6">
    <source>
        <dbReference type="SAM" id="SignalP"/>
    </source>
</evidence>